<evidence type="ECO:0000256" key="8">
    <source>
        <dbReference type="ARBA" id="ARBA00023136"/>
    </source>
</evidence>
<evidence type="ECO:0000259" key="13">
    <source>
        <dbReference type="Pfam" id="PF00593"/>
    </source>
</evidence>
<dbReference type="PANTHER" id="PTHR30069">
    <property type="entry name" value="TONB-DEPENDENT OUTER MEMBRANE RECEPTOR"/>
    <property type="match status" value="1"/>
</dbReference>
<evidence type="ECO:0000256" key="11">
    <source>
        <dbReference type="PROSITE-ProRule" id="PRU01360"/>
    </source>
</evidence>
<sequence length="750" mass="82825">MKYKKSILTSAITIALSGQAFGQTIQTLEKTVVKSQSIERDAVVEVLSSEELALRQVDNFEDLVKLVPGVSVSKGDDRWGASGFNIRGLDEDRVAINVDGVPQGETLKYESGQAYGYFKGSRNGVDIEALKSVEIVKGADAILSGNGSLAGAVNMTTKDPDDFLSYQGDDSGFAIKAGYSGENSETMTSLTAANRTGALESLIIYTYRDGNEFENYDMNGADIEGSAREIPDPQDTKLNSVLAKLIYEISPDNEIGFVGTYYKTKVITDTQSFNGGWYSNRVGNDISKTTRVGVFHKYEGETALFDKITTALNKQSIDFAANTSQHARFGFGGGITTDEDRVDTRAFNQDLFQVTVDLEKSFKFAQQKHKLVYGAEILNKDYENSQVRKSNSILNDKGWVESSSQALIPKSEADIYTLYALDTFNLGKTTQARLGARYDHYTYNAKADENYSDESGTLGEISFSMATWTAGIEQALNDSFSIEMGVSTGFRAPTIEDMYTTSGTLDDWNEVPNADLKAEYSTNYDVALVGEFSKGSFRLGTFFSKYKDFIDSEKRQGINTNTGETDPDGFFVNFNSDTVEIKGIEFSADLNLSRTFDLTPGLKTRVQAAYTSGENSEDTPIYSIQPFNLTWGISYDQPEGNWGVHTYASYTAGKEDKDSFTIDENGEKTYPLYSSNAATIIDLTGYYNITESLRLVAGVYNVTDKEYYRWDSVRFVDQGDMRPGIGVTDNGIKRYSEAGRNLGVNVSYKF</sequence>
<evidence type="ECO:0000256" key="3">
    <source>
        <dbReference type="ARBA" id="ARBA00022448"/>
    </source>
</evidence>
<dbReference type="InterPro" id="IPR012910">
    <property type="entry name" value="Plug_dom"/>
</dbReference>
<keyword evidence="10 11" id="KW-0998">Cell outer membrane</keyword>
<gene>
    <name evidence="15" type="ORF">DC53_04440</name>
</gene>
<evidence type="ECO:0000313" key="15">
    <source>
        <dbReference type="EMBL" id="KDC52478.1"/>
    </source>
</evidence>
<proteinExistence type="inferred from homology"/>
<evidence type="ECO:0000256" key="10">
    <source>
        <dbReference type="ARBA" id="ARBA00023237"/>
    </source>
</evidence>
<dbReference type="RefSeq" id="WP_007378237.1">
    <property type="nucleotide sequence ID" value="NZ_JBBMQV010000003.1"/>
</dbReference>
<dbReference type="NCBIfam" id="TIGR01786">
    <property type="entry name" value="TonB-hemlactrns"/>
    <property type="match status" value="1"/>
</dbReference>
<keyword evidence="8 11" id="KW-0472">Membrane</keyword>
<comment type="subcellular location">
    <subcellularLocation>
        <location evidence="1 11">Cell outer membrane</location>
        <topology evidence="1 11">Multi-pass membrane protein</topology>
    </subcellularLocation>
</comment>
<dbReference type="PANTHER" id="PTHR30069:SF29">
    <property type="entry name" value="HEMOGLOBIN AND HEMOGLOBIN-HAPTOGLOBIN-BINDING PROTEIN 1-RELATED"/>
    <property type="match status" value="1"/>
</dbReference>
<keyword evidence="9" id="KW-0675">Receptor</keyword>
<dbReference type="InterPro" id="IPR010949">
    <property type="entry name" value="TonB_Hb/transfer/lactofer_rcpt"/>
</dbReference>
<name>A0ABD3YCN4_9GAMM</name>
<dbReference type="InterPro" id="IPR000531">
    <property type="entry name" value="Beta-barrel_TonB"/>
</dbReference>
<dbReference type="InterPro" id="IPR039426">
    <property type="entry name" value="TonB-dep_rcpt-like"/>
</dbReference>
<evidence type="ECO:0000256" key="4">
    <source>
        <dbReference type="ARBA" id="ARBA00022452"/>
    </source>
</evidence>
<dbReference type="AlphaFoldDB" id="A0ABD3YCN4"/>
<organism evidence="15 16">
    <name type="scientific">Pseudoalteromonas fuliginea</name>
    <dbReference type="NCBI Taxonomy" id="1872678"/>
    <lineage>
        <taxon>Bacteria</taxon>
        <taxon>Pseudomonadati</taxon>
        <taxon>Pseudomonadota</taxon>
        <taxon>Gammaproteobacteria</taxon>
        <taxon>Alteromonadales</taxon>
        <taxon>Pseudoalteromonadaceae</taxon>
        <taxon>Pseudoalteromonas</taxon>
    </lineage>
</organism>
<keyword evidence="6" id="KW-0732">Signal</keyword>
<evidence type="ECO:0000259" key="14">
    <source>
        <dbReference type="Pfam" id="PF07715"/>
    </source>
</evidence>
<accession>A0ABD3YCN4</accession>
<dbReference type="Pfam" id="PF07715">
    <property type="entry name" value="Plug"/>
    <property type="match status" value="1"/>
</dbReference>
<evidence type="ECO:0000256" key="6">
    <source>
        <dbReference type="ARBA" id="ARBA00022729"/>
    </source>
</evidence>
<keyword evidence="4 11" id="KW-1134">Transmembrane beta strand</keyword>
<reference evidence="15 16" key="1">
    <citation type="submission" date="2014-04" db="EMBL/GenBank/DDBJ databases">
        <title>Pseudoalteromonas galatheae sp. nov., isolated from a deep-sea polychaete near Canal Concepcion, Chile.</title>
        <authorList>
            <person name="Machado H.R."/>
            <person name="Gram L."/>
            <person name="Vynne N.G."/>
        </authorList>
    </citation>
    <scope>NUCLEOTIDE SEQUENCE [LARGE SCALE GENOMIC DNA]</scope>
    <source>
        <strain evidence="15 16">KMM216</strain>
    </source>
</reference>
<comment type="similarity">
    <text evidence="2">Belongs to the TonB-dependent receptor family. Hemoglobin/haptoglobin binding protein subfamily.</text>
</comment>
<keyword evidence="5 11" id="KW-0812">Transmembrane</keyword>
<comment type="caution">
    <text evidence="15">The sequence shown here is derived from an EMBL/GenBank/DDBJ whole genome shotgun (WGS) entry which is preliminary data.</text>
</comment>
<dbReference type="PROSITE" id="PS52016">
    <property type="entry name" value="TONB_DEPENDENT_REC_3"/>
    <property type="match status" value="1"/>
</dbReference>
<feature type="domain" description="TonB-dependent receptor-like beta-barrel" evidence="13">
    <location>
        <begin position="255"/>
        <end position="702"/>
    </location>
</feature>
<dbReference type="GO" id="GO:0009279">
    <property type="term" value="C:cell outer membrane"/>
    <property type="evidence" value="ECO:0007669"/>
    <property type="project" value="UniProtKB-SubCell"/>
</dbReference>
<dbReference type="InterPro" id="IPR037066">
    <property type="entry name" value="Plug_dom_sf"/>
</dbReference>
<dbReference type="EMBL" id="JJNZ01000012">
    <property type="protein sequence ID" value="KDC52478.1"/>
    <property type="molecule type" value="Genomic_DNA"/>
</dbReference>
<evidence type="ECO:0000256" key="2">
    <source>
        <dbReference type="ARBA" id="ARBA00008143"/>
    </source>
</evidence>
<keyword evidence="7 12" id="KW-0798">TonB box</keyword>
<dbReference type="Gene3D" id="2.40.170.20">
    <property type="entry name" value="TonB-dependent receptor, beta-barrel domain"/>
    <property type="match status" value="1"/>
</dbReference>
<evidence type="ECO:0000256" key="9">
    <source>
        <dbReference type="ARBA" id="ARBA00023170"/>
    </source>
</evidence>
<evidence type="ECO:0000256" key="1">
    <source>
        <dbReference type="ARBA" id="ARBA00004571"/>
    </source>
</evidence>
<evidence type="ECO:0000313" key="16">
    <source>
        <dbReference type="Proteomes" id="UP000027154"/>
    </source>
</evidence>
<dbReference type="CDD" id="cd01347">
    <property type="entry name" value="ligand_gated_channel"/>
    <property type="match status" value="1"/>
</dbReference>
<feature type="domain" description="TonB-dependent receptor plug" evidence="14">
    <location>
        <begin position="42"/>
        <end position="152"/>
    </location>
</feature>
<protein>
    <submittedName>
        <fullName evidence="15">Membrane recepter protein</fullName>
    </submittedName>
</protein>
<evidence type="ECO:0000256" key="12">
    <source>
        <dbReference type="RuleBase" id="RU003357"/>
    </source>
</evidence>
<evidence type="ECO:0000256" key="5">
    <source>
        <dbReference type="ARBA" id="ARBA00022692"/>
    </source>
</evidence>
<dbReference type="SUPFAM" id="SSF56935">
    <property type="entry name" value="Porins"/>
    <property type="match status" value="1"/>
</dbReference>
<dbReference type="Proteomes" id="UP000027154">
    <property type="component" value="Unassembled WGS sequence"/>
</dbReference>
<dbReference type="Pfam" id="PF00593">
    <property type="entry name" value="TonB_dep_Rec_b-barrel"/>
    <property type="match status" value="1"/>
</dbReference>
<dbReference type="InterPro" id="IPR036942">
    <property type="entry name" value="Beta-barrel_TonB_sf"/>
</dbReference>
<evidence type="ECO:0000256" key="7">
    <source>
        <dbReference type="ARBA" id="ARBA00023077"/>
    </source>
</evidence>
<dbReference type="Gene3D" id="2.170.130.10">
    <property type="entry name" value="TonB-dependent receptor, plug domain"/>
    <property type="match status" value="1"/>
</dbReference>
<keyword evidence="3 11" id="KW-0813">Transport</keyword>